<organism evidence="1 2">
    <name type="scientific">Metabacillus fastidiosus</name>
    <dbReference type="NCBI Taxonomy" id="1458"/>
    <lineage>
        <taxon>Bacteria</taxon>
        <taxon>Bacillati</taxon>
        <taxon>Bacillota</taxon>
        <taxon>Bacilli</taxon>
        <taxon>Bacillales</taxon>
        <taxon>Bacillaceae</taxon>
        <taxon>Metabacillus</taxon>
    </lineage>
</organism>
<sequence length="96" mass="11306">MARKWRQQLTRWITNTAQLPPDVMMDLPRITMVGQLHIYIENHRGLLTFRDNELRLLLKQGQLLIKGEGFVIKTILPEEILLEGKINEVLFLEKVE</sequence>
<gene>
    <name evidence="1" type="primary">yqfC</name>
    <name evidence="1" type="ORF">P9271_06495</name>
</gene>
<dbReference type="Proteomes" id="UP001342826">
    <property type="component" value="Unassembled WGS sequence"/>
</dbReference>
<dbReference type="NCBIfam" id="TIGR02856">
    <property type="entry name" value="spore_yqfC"/>
    <property type="match status" value="1"/>
</dbReference>
<dbReference type="RefSeq" id="WP_066225235.1">
    <property type="nucleotide sequence ID" value="NZ_JARSOS010000036.1"/>
</dbReference>
<dbReference type="Pfam" id="PF07873">
    <property type="entry name" value="YabP"/>
    <property type="match status" value="1"/>
</dbReference>
<accession>A0ABU6NV09</accession>
<dbReference type="GeneID" id="301139560"/>
<name>A0ABU6NV09_9BACI</name>
<proteinExistence type="predicted"/>
<evidence type="ECO:0000313" key="1">
    <source>
        <dbReference type="EMBL" id="MED4400980.1"/>
    </source>
</evidence>
<protein>
    <submittedName>
        <fullName evidence="1">Sporulation protein YqfC</fullName>
    </submittedName>
</protein>
<evidence type="ECO:0000313" key="2">
    <source>
        <dbReference type="Proteomes" id="UP001342826"/>
    </source>
</evidence>
<dbReference type="InterPro" id="IPR022477">
    <property type="entry name" value="Spore_YqfC"/>
</dbReference>
<comment type="caution">
    <text evidence="1">The sequence shown here is derived from an EMBL/GenBank/DDBJ whole genome shotgun (WGS) entry which is preliminary data.</text>
</comment>
<dbReference type="EMBL" id="JARTFS010000005">
    <property type="protein sequence ID" value="MED4400980.1"/>
    <property type="molecule type" value="Genomic_DNA"/>
</dbReference>
<keyword evidence="2" id="KW-1185">Reference proteome</keyword>
<dbReference type="InterPro" id="IPR022476">
    <property type="entry name" value="Spore_YabP/YqfC"/>
</dbReference>
<reference evidence="1 2" key="1">
    <citation type="submission" date="2023-03" db="EMBL/GenBank/DDBJ databases">
        <title>Bacillus Genome Sequencing.</title>
        <authorList>
            <person name="Dunlap C."/>
        </authorList>
    </citation>
    <scope>NUCLEOTIDE SEQUENCE [LARGE SCALE GENOMIC DNA]</scope>
    <source>
        <strain evidence="1 2">NRS-1717</strain>
    </source>
</reference>